<comment type="caution">
    <text evidence="1">The sequence shown here is derived from an EMBL/GenBank/DDBJ whole genome shotgun (WGS) entry which is preliminary data.</text>
</comment>
<gene>
    <name evidence="1" type="ORF">GRF29_103g127619</name>
</gene>
<dbReference type="Proteomes" id="UP001280581">
    <property type="component" value="Unassembled WGS sequence"/>
</dbReference>
<keyword evidence="2" id="KW-1185">Reference proteome</keyword>
<name>A0AAN6LVV7_9PLEO</name>
<protein>
    <submittedName>
        <fullName evidence="1">Uncharacterized protein</fullName>
    </submittedName>
</protein>
<proteinExistence type="predicted"/>
<dbReference type="AlphaFoldDB" id="A0AAN6LVV7"/>
<dbReference type="EMBL" id="WVTA01000009">
    <property type="protein sequence ID" value="KAK3207175.1"/>
    <property type="molecule type" value="Genomic_DNA"/>
</dbReference>
<sequence>MVKITLGNGPDAKTFEVDGTTLAKGSTLFWQQQSSGFIDLANHDPASFDIYLTWLQSDQIERTTFTLQDWSETARAYLLGEEIKDRKYQDYMITLQIMDVGNILPSLDCVTDSKIEINVSLDDISPYAK</sequence>
<reference evidence="1 2" key="1">
    <citation type="submission" date="2021-02" db="EMBL/GenBank/DDBJ databases">
        <title>Genome assembly of Pseudopithomyces chartarum.</title>
        <authorList>
            <person name="Jauregui R."/>
            <person name="Singh J."/>
            <person name="Voisey C."/>
        </authorList>
    </citation>
    <scope>NUCLEOTIDE SEQUENCE [LARGE SCALE GENOMIC DNA]</scope>
    <source>
        <strain evidence="1 2">AGR01</strain>
    </source>
</reference>
<evidence type="ECO:0000313" key="1">
    <source>
        <dbReference type="EMBL" id="KAK3207175.1"/>
    </source>
</evidence>
<organism evidence="1 2">
    <name type="scientific">Pseudopithomyces chartarum</name>
    <dbReference type="NCBI Taxonomy" id="1892770"/>
    <lineage>
        <taxon>Eukaryota</taxon>
        <taxon>Fungi</taxon>
        <taxon>Dikarya</taxon>
        <taxon>Ascomycota</taxon>
        <taxon>Pezizomycotina</taxon>
        <taxon>Dothideomycetes</taxon>
        <taxon>Pleosporomycetidae</taxon>
        <taxon>Pleosporales</taxon>
        <taxon>Massarineae</taxon>
        <taxon>Didymosphaeriaceae</taxon>
        <taxon>Pseudopithomyces</taxon>
    </lineage>
</organism>
<accession>A0AAN6LVV7</accession>
<evidence type="ECO:0000313" key="2">
    <source>
        <dbReference type="Proteomes" id="UP001280581"/>
    </source>
</evidence>